<feature type="transmembrane region" description="Helical" evidence="9">
    <location>
        <begin position="7"/>
        <end position="32"/>
    </location>
</feature>
<dbReference type="AlphaFoldDB" id="A0A375HA41"/>
<comment type="subunit">
    <text evidence="9">Part of a complex composed of FtsB, FtsL and FtsQ.</text>
</comment>
<dbReference type="PANTHER" id="PTHR35851:SF1">
    <property type="entry name" value="CELL DIVISION PROTEIN FTSQ"/>
    <property type="match status" value="1"/>
</dbReference>
<evidence type="ECO:0000313" key="15">
    <source>
        <dbReference type="Proteomes" id="UP000256710"/>
    </source>
</evidence>
<dbReference type="Pfam" id="PF03799">
    <property type="entry name" value="FtsQ_DivIB_C"/>
    <property type="match status" value="1"/>
</dbReference>
<evidence type="ECO:0000256" key="6">
    <source>
        <dbReference type="ARBA" id="ARBA00022989"/>
    </source>
</evidence>
<evidence type="ECO:0000313" key="13">
    <source>
        <dbReference type="EMBL" id="SPD48125.1"/>
    </source>
</evidence>
<dbReference type="InterPro" id="IPR026579">
    <property type="entry name" value="FtsQ"/>
</dbReference>
<evidence type="ECO:0000256" key="4">
    <source>
        <dbReference type="ARBA" id="ARBA00022618"/>
    </source>
</evidence>
<comment type="similarity">
    <text evidence="9">Belongs to the FtsQ/DivIB family. FtsQ subfamily.</text>
</comment>
<dbReference type="Proteomes" id="UP000255168">
    <property type="component" value="Chromosome I"/>
</dbReference>
<keyword evidence="2 9" id="KW-1003">Cell membrane</keyword>
<keyword evidence="7 9" id="KW-0472">Membrane</keyword>
<keyword evidence="5 9" id="KW-0812">Transmembrane</keyword>
<reference evidence="14 15" key="1">
    <citation type="submission" date="2018-01" db="EMBL/GenBank/DDBJ databases">
        <authorList>
            <person name="Clerissi C."/>
        </authorList>
    </citation>
    <scope>NUCLEOTIDE SEQUENCE [LARGE SCALE GENOMIC DNA]</scope>
    <source>
        <strain evidence="12">Cupriavidus taiwanensis STM 6082</strain>
        <strain evidence="13">Cupriavidus taiwanensis STM 6160</strain>
    </source>
</reference>
<evidence type="ECO:0000313" key="14">
    <source>
        <dbReference type="Proteomes" id="UP000255168"/>
    </source>
</evidence>
<evidence type="ECO:0000256" key="9">
    <source>
        <dbReference type="HAMAP-Rule" id="MF_00911"/>
    </source>
</evidence>
<dbReference type="InterPro" id="IPR045335">
    <property type="entry name" value="FtsQ_C_sf"/>
</dbReference>
<sequence>MWHNARLLNLIASTLYAVVALMALAAGLLWLAQRPVFAITHVEIGPMDGGALRHVNAPSVRASALGKLSGNFFTLDLNAARQAFESVPWVRRASVRREWPNGLAVEVEEHEALGTWGAPDSGRLINTYGEIFVANTAEAEEDAQLLALDGPPDSEADVIEKLEVMRQWFKPLKAEPLAVALSGRYAWRARLSNGMEVELGREQNDEDRSAMDQRVRRFVAAWPQVTQQWGSQIEYADLRYPNGFAIRAANARFLTEAQIAAAVRAEKAEKAAKAKAASAATSAATGAARPGAAATVSGTSNNNPTRLKSKNAEKTR</sequence>
<evidence type="ECO:0000256" key="10">
    <source>
        <dbReference type="SAM" id="MobiDB-lite"/>
    </source>
</evidence>
<protein>
    <recommendedName>
        <fullName evidence="9">Cell division protein FtsQ</fullName>
    </recommendedName>
</protein>
<evidence type="ECO:0000256" key="7">
    <source>
        <dbReference type="ARBA" id="ARBA00023136"/>
    </source>
</evidence>
<dbReference type="InterPro" id="IPR005548">
    <property type="entry name" value="Cell_div_FtsQ/DivIB_C"/>
</dbReference>
<feature type="compositionally biased region" description="Polar residues" evidence="10">
    <location>
        <begin position="296"/>
        <end position="306"/>
    </location>
</feature>
<dbReference type="InterPro" id="IPR013685">
    <property type="entry name" value="POTRA_FtsQ_type"/>
</dbReference>
<dbReference type="Gene3D" id="3.10.20.310">
    <property type="entry name" value="membrane protein fhac"/>
    <property type="match status" value="1"/>
</dbReference>
<dbReference type="GO" id="GO:0043093">
    <property type="term" value="P:FtsZ-dependent cytokinesis"/>
    <property type="evidence" value="ECO:0007669"/>
    <property type="project" value="UniProtKB-UniRule"/>
</dbReference>
<keyword evidence="15" id="KW-1185">Reference proteome</keyword>
<keyword evidence="3 9" id="KW-0997">Cell inner membrane</keyword>
<comment type="subcellular location">
    <subcellularLocation>
        <location evidence="9">Cell inner membrane</location>
        <topology evidence="9">Single-pass type II membrane protein</topology>
    </subcellularLocation>
    <subcellularLocation>
        <location evidence="1">Membrane</location>
    </subcellularLocation>
    <text evidence="9">Localizes to the division septum.</text>
</comment>
<keyword evidence="4 9" id="KW-0132">Cell division</keyword>
<dbReference type="Pfam" id="PF08478">
    <property type="entry name" value="POTRA_1"/>
    <property type="match status" value="1"/>
</dbReference>
<dbReference type="GO" id="GO:0032153">
    <property type="term" value="C:cell division site"/>
    <property type="evidence" value="ECO:0007669"/>
    <property type="project" value="UniProtKB-UniRule"/>
</dbReference>
<organism evidence="13 14">
    <name type="scientific">Cupriavidus neocaledonicus</name>
    <dbReference type="NCBI Taxonomy" id="1040979"/>
    <lineage>
        <taxon>Bacteria</taxon>
        <taxon>Pseudomonadati</taxon>
        <taxon>Pseudomonadota</taxon>
        <taxon>Betaproteobacteria</taxon>
        <taxon>Burkholderiales</taxon>
        <taxon>Burkholderiaceae</taxon>
        <taxon>Cupriavidus</taxon>
    </lineage>
</organism>
<comment type="function">
    <text evidence="9">Essential cell division protein. May link together the upstream cell division proteins, which are predominantly cytoplasmic, with the downstream cell division proteins, which are predominantly periplasmic. May control correct divisome assembly.</text>
</comment>
<name>A0A375HA41_9BURK</name>
<evidence type="ECO:0000256" key="2">
    <source>
        <dbReference type="ARBA" id="ARBA00022475"/>
    </source>
</evidence>
<evidence type="ECO:0000256" key="5">
    <source>
        <dbReference type="ARBA" id="ARBA00022692"/>
    </source>
</evidence>
<keyword evidence="8 9" id="KW-0131">Cell cycle</keyword>
<evidence type="ECO:0000313" key="12">
    <source>
        <dbReference type="EMBL" id="SOZ36129.1"/>
    </source>
</evidence>
<feature type="domain" description="POTRA" evidence="11">
    <location>
        <begin position="37"/>
        <end position="110"/>
    </location>
</feature>
<proteinExistence type="inferred from homology"/>
<dbReference type="Proteomes" id="UP000256710">
    <property type="component" value="Unassembled WGS sequence"/>
</dbReference>
<gene>
    <name evidence="9 13" type="primary">ftsQ</name>
    <name evidence="12" type="ORF">CBM2605_A240131</name>
    <name evidence="13" type="ORF">CBM2607_20111</name>
</gene>
<evidence type="ECO:0000256" key="1">
    <source>
        <dbReference type="ARBA" id="ARBA00004370"/>
    </source>
</evidence>
<evidence type="ECO:0000259" key="11">
    <source>
        <dbReference type="PROSITE" id="PS51779"/>
    </source>
</evidence>
<dbReference type="EMBL" id="OFTC01000017">
    <property type="protein sequence ID" value="SOZ36129.1"/>
    <property type="molecule type" value="Genomic_DNA"/>
</dbReference>
<dbReference type="PANTHER" id="PTHR35851">
    <property type="entry name" value="CELL DIVISION PROTEIN FTSQ"/>
    <property type="match status" value="1"/>
</dbReference>
<evidence type="ECO:0000256" key="8">
    <source>
        <dbReference type="ARBA" id="ARBA00023306"/>
    </source>
</evidence>
<dbReference type="Gene3D" id="3.40.50.11690">
    <property type="entry name" value="Cell division protein FtsQ/DivIB"/>
    <property type="match status" value="1"/>
</dbReference>
<dbReference type="HAMAP" id="MF_00911">
    <property type="entry name" value="FtsQ_subfam"/>
    <property type="match status" value="1"/>
</dbReference>
<dbReference type="PROSITE" id="PS51779">
    <property type="entry name" value="POTRA"/>
    <property type="match status" value="1"/>
</dbReference>
<feature type="region of interest" description="Disordered" evidence="10">
    <location>
        <begin position="274"/>
        <end position="316"/>
    </location>
</feature>
<dbReference type="RefSeq" id="WP_018006239.1">
    <property type="nucleotide sequence ID" value="NZ_AQUR01000096.1"/>
</dbReference>
<dbReference type="EMBL" id="LT984806">
    <property type="protein sequence ID" value="SPD48125.1"/>
    <property type="molecule type" value="Genomic_DNA"/>
</dbReference>
<keyword evidence="6 9" id="KW-1133">Transmembrane helix</keyword>
<dbReference type="GO" id="GO:0090529">
    <property type="term" value="P:cell septum assembly"/>
    <property type="evidence" value="ECO:0007669"/>
    <property type="project" value="InterPro"/>
</dbReference>
<dbReference type="GO" id="GO:0005886">
    <property type="term" value="C:plasma membrane"/>
    <property type="evidence" value="ECO:0007669"/>
    <property type="project" value="UniProtKB-SubCell"/>
</dbReference>
<evidence type="ECO:0000256" key="3">
    <source>
        <dbReference type="ARBA" id="ARBA00022519"/>
    </source>
</evidence>
<dbReference type="InterPro" id="IPR034746">
    <property type="entry name" value="POTRA"/>
</dbReference>
<feature type="compositionally biased region" description="Low complexity" evidence="10">
    <location>
        <begin position="274"/>
        <end position="294"/>
    </location>
</feature>
<accession>A0A375HA41</accession>